<dbReference type="EMBL" id="JAJVCZ030000005">
    <property type="protein sequence ID" value="KAL0259632.1"/>
    <property type="molecule type" value="Genomic_DNA"/>
</dbReference>
<dbReference type="RefSeq" id="XP_066632661.1">
    <property type="nucleotide sequence ID" value="XM_066776819.1"/>
</dbReference>
<organism evidence="2 3">
    <name type="scientific">Diplodia seriata</name>
    <dbReference type="NCBI Taxonomy" id="420778"/>
    <lineage>
        <taxon>Eukaryota</taxon>
        <taxon>Fungi</taxon>
        <taxon>Dikarya</taxon>
        <taxon>Ascomycota</taxon>
        <taxon>Pezizomycotina</taxon>
        <taxon>Dothideomycetes</taxon>
        <taxon>Dothideomycetes incertae sedis</taxon>
        <taxon>Botryosphaeriales</taxon>
        <taxon>Botryosphaeriaceae</taxon>
        <taxon>Diplodia</taxon>
    </lineage>
</organism>
<reference evidence="2 3" key="1">
    <citation type="submission" date="2024-02" db="EMBL/GenBank/DDBJ databases">
        <title>De novo assembly and annotation of 12 fungi associated with fruit tree decline syndrome in Ontario, Canada.</title>
        <authorList>
            <person name="Sulman M."/>
            <person name="Ellouze W."/>
            <person name="Ilyukhin E."/>
        </authorList>
    </citation>
    <scope>NUCLEOTIDE SEQUENCE [LARGE SCALE GENOMIC DNA]</scope>
    <source>
        <strain evidence="2 3">FDS-637</strain>
    </source>
</reference>
<proteinExistence type="predicted"/>
<dbReference type="Proteomes" id="UP001430584">
    <property type="component" value="Unassembled WGS sequence"/>
</dbReference>
<evidence type="ECO:0000313" key="3">
    <source>
        <dbReference type="Proteomes" id="UP001430584"/>
    </source>
</evidence>
<evidence type="ECO:0000313" key="2">
    <source>
        <dbReference type="EMBL" id="KAL0259632.1"/>
    </source>
</evidence>
<sequence length="182" mass="18955">MSRDDSPTVTTSKAGSSSLATSKNTSPDLSTPKIDSPILTATPISISAPAFPKTPIPLPTLSAETKLHVPTLSAGTGARPSSVAKENKNPSSKALKKKATDSPGSALAPRSVKKLRCVRCVKQHGACDLDTKHPCTRCAKAKVAPEECVPRDYSKRRSSTPAVGPAVGAKLPAAVEKQDYKV</sequence>
<dbReference type="GeneID" id="92009454"/>
<keyword evidence="3" id="KW-1185">Reference proteome</keyword>
<feature type="compositionally biased region" description="Polar residues" evidence="1">
    <location>
        <begin position="7"/>
        <end position="29"/>
    </location>
</feature>
<accession>A0ABR3CG68</accession>
<gene>
    <name evidence="2" type="ORF">SLS55_005369</name>
</gene>
<protein>
    <recommendedName>
        <fullName evidence="4">Zn(2)-C6 fungal-type domain-containing protein</fullName>
    </recommendedName>
</protein>
<comment type="caution">
    <text evidence="2">The sequence shown here is derived from an EMBL/GenBank/DDBJ whole genome shotgun (WGS) entry which is preliminary data.</text>
</comment>
<name>A0ABR3CG68_9PEZI</name>
<evidence type="ECO:0000256" key="1">
    <source>
        <dbReference type="SAM" id="MobiDB-lite"/>
    </source>
</evidence>
<feature type="region of interest" description="Disordered" evidence="1">
    <location>
        <begin position="1"/>
        <end position="36"/>
    </location>
</feature>
<feature type="region of interest" description="Disordered" evidence="1">
    <location>
        <begin position="69"/>
        <end position="110"/>
    </location>
</feature>
<evidence type="ECO:0008006" key="4">
    <source>
        <dbReference type="Google" id="ProtNLM"/>
    </source>
</evidence>